<comment type="similarity">
    <text evidence="1">Belongs to the RCAN family.</text>
</comment>
<dbReference type="FunFam" id="3.30.70.330:FF:000503">
    <property type="entry name" value="Calcineurin binding protein, putative"/>
    <property type="match status" value="1"/>
</dbReference>
<proteinExistence type="inferred from homology"/>
<sequence>MEELPPLKINSSSPTLASRRSGASTPRTPLSLDLSDLPPLITPDPPANTLIITNLDDPAIFRPENLIEIRQLIDQHVPIHTWAPLKSMRRIIVSFFDVESAVLIRKELDNEVIMDCRVRIYFGKETKIIAEEDMHLHLPKSDKLFFISPPPSPPHGWMMKNEDPPNKEVHADDLAQALAKLHARNVPEQELPTPEKMETDGPITWDNGRARSGSTTMIYHPKDHGDSPGLPAISVEDTSESEEMDISPTEDLSVEKLTKTARPPVELMMEH</sequence>
<evidence type="ECO:0000256" key="1">
    <source>
        <dbReference type="ARBA" id="ARBA00008209"/>
    </source>
</evidence>
<organism evidence="3 4">
    <name type="scientific">Venturia effusa</name>
    <dbReference type="NCBI Taxonomy" id="50376"/>
    <lineage>
        <taxon>Eukaryota</taxon>
        <taxon>Fungi</taxon>
        <taxon>Dikarya</taxon>
        <taxon>Ascomycota</taxon>
        <taxon>Pezizomycotina</taxon>
        <taxon>Dothideomycetes</taxon>
        <taxon>Pleosporomycetidae</taxon>
        <taxon>Venturiales</taxon>
        <taxon>Venturiaceae</taxon>
        <taxon>Venturia</taxon>
    </lineage>
</organism>
<accession>A0A517LEM8</accession>
<dbReference type="PANTHER" id="PTHR10300">
    <property type="entry name" value="CALCIPRESSIN"/>
    <property type="match status" value="1"/>
</dbReference>
<dbReference type="EMBL" id="CP042194">
    <property type="protein sequence ID" value="QDS74099.1"/>
    <property type="molecule type" value="Genomic_DNA"/>
</dbReference>
<dbReference type="OrthoDB" id="17212at2759"/>
<keyword evidence="4" id="KW-1185">Reference proteome</keyword>
<dbReference type="Proteomes" id="UP000316270">
    <property type="component" value="Chromosome 10"/>
</dbReference>
<feature type="region of interest" description="Disordered" evidence="2">
    <location>
        <begin position="221"/>
        <end position="271"/>
    </location>
</feature>
<dbReference type="GO" id="GO:0005634">
    <property type="term" value="C:nucleus"/>
    <property type="evidence" value="ECO:0007669"/>
    <property type="project" value="TreeGrafter"/>
</dbReference>
<feature type="region of interest" description="Disordered" evidence="2">
    <location>
        <begin position="1"/>
        <end position="35"/>
    </location>
</feature>
<dbReference type="InterPro" id="IPR012677">
    <property type="entry name" value="Nucleotide-bd_a/b_plait_sf"/>
</dbReference>
<dbReference type="InterPro" id="IPR006931">
    <property type="entry name" value="Calcipressin"/>
</dbReference>
<reference evidence="3 4" key="1">
    <citation type="submission" date="2019-07" db="EMBL/GenBank/DDBJ databases">
        <title>Finished genome of Venturia effusa.</title>
        <authorList>
            <person name="Young C.A."/>
            <person name="Cox M.P."/>
            <person name="Ganley A.R.D."/>
            <person name="David W.J."/>
        </authorList>
    </citation>
    <scope>NUCLEOTIDE SEQUENCE [LARGE SCALE GENOMIC DNA]</scope>
    <source>
        <strain evidence="4">albino</strain>
    </source>
</reference>
<evidence type="ECO:0000313" key="4">
    <source>
        <dbReference type="Proteomes" id="UP000316270"/>
    </source>
</evidence>
<dbReference type="GO" id="GO:0008597">
    <property type="term" value="F:calcium-dependent protein serine/threonine phosphatase regulator activity"/>
    <property type="evidence" value="ECO:0007669"/>
    <property type="project" value="TreeGrafter"/>
</dbReference>
<evidence type="ECO:0000256" key="2">
    <source>
        <dbReference type="SAM" id="MobiDB-lite"/>
    </source>
</evidence>
<dbReference type="Pfam" id="PF04847">
    <property type="entry name" value="Calcipressin"/>
    <property type="match status" value="1"/>
</dbReference>
<dbReference type="STRING" id="50376.A0A517LEM8"/>
<evidence type="ECO:0000313" key="3">
    <source>
        <dbReference type="EMBL" id="QDS74099.1"/>
    </source>
</evidence>
<protein>
    <recommendedName>
        <fullName evidence="5">Calcipressin</fullName>
    </recommendedName>
</protein>
<dbReference type="PANTHER" id="PTHR10300:SF14">
    <property type="entry name" value="PROTEIN SARAH"/>
    <property type="match status" value="1"/>
</dbReference>
<dbReference type="GO" id="GO:0005737">
    <property type="term" value="C:cytoplasm"/>
    <property type="evidence" value="ECO:0007669"/>
    <property type="project" value="TreeGrafter"/>
</dbReference>
<dbReference type="InterPro" id="IPR035979">
    <property type="entry name" value="RBD_domain_sf"/>
</dbReference>
<dbReference type="SUPFAM" id="SSF54928">
    <property type="entry name" value="RNA-binding domain, RBD"/>
    <property type="match status" value="1"/>
</dbReference>
<name>A0A517LEM8_9PEZI</name>
<evidence type="ECO:0008006" key="5">
    <source>
        <dbReference type="Google" id="ProtNLM"/>
    </source>
</evidence>
<dbReference type="Gene3D" id="3.30.70.330">
    <property type="match status" value="1"/>
</dbReference>
<feature type="compositionally biased region" description="Polar residues" evidence="2">
    <location>
        <begin position="9"/>
        <end position="27"/>
    </location>
</feature>
<gene>
    <name evidence="3" type="ORF">FKW77_009696</name>
</gene>
<dbReference type="GO" id="GO:0003676">
    <property type="term" value="F:nucleic acid binding"/>
    <property type="evidence" value="ECO:0007669"/>
    <property type="project" value="InterPro"/>
</dbReference>
<dbReference type="GO" id="GO:0019722">
    <property type="term" value="P:calcium-mediated signaling"/>
    <property type="evidence" value="ECO:0007669"/>
    <property type="project" value="InterPro"/>
</dbReference>
<dbReference type="AlphaFoldDB" id="A0A517LEM8"/>